<evidence type="ECO:0000256" key="3">
    <source>
        <dbReference type="ARBA" id="ARBA00022527"/>
    </source>
</evidence>
<dbReference type="InterPro" id="IPR011009">
    <property type="entry name" value="Kinase-like_dom_sf"/>
</dbReference>
<protein>
    <recommendedName>
        <fullName evidence="2">Serine/threonine-protein kinase greatwall</fullName>
        <ecNumber evidence="1">2.7.11.1</ecNumber>
    </recommendedName>
    <alternativeName>
        <fullName evidence="8">Microtubule-associated serine/threonine-protein kinase-like</fullName>
    </alternativeName>
</protein>
<dbReference type="Gene3D" id="3.30.200.20">
    <property type="entry name" value="Phosphorylase Kinase, domain 1"/>
    <property type="match status" value="1"/>
</dbReference>
<organism evidence="15 16">
    <name type="scientific">Ditylenchus destructor</name>
    <dbReference type="NCBI Taxonomy" id="166010"/>
    <lineage>
        <taxon>Eukaryota</taxon>
        <taxon>Metazoa</taxon>
        <taxon>Ecdysozoa</taxon>
        <taxon>Nematoda</taxon>
        <taxon>Chromadorea</taxon>
        <taxon>Rhabditida</taxon>
        <taxon>Tylenchina</taxon>
        <taxon>Tylenchomorpha</taxon>
        <taxon>Sphaerularioidea</taxon>
        <taxon>Anguinidae</taxon>
        <taxon>Anguininae</taxon>
        <taxon>Ditylenchus</taxon>
    </lineage>
</organism>
<dbReference type="GO" id="GO:0005524">
    <property type="term" value="F:ATP binding"/>
    <property type="evidence" value="ECO:0007669"/>
    <property type="project" value="UniProtKB-KW"/>
</dbReference>
<dbReference type="InterPro" id="IPR008271">
    <property type="entry name" value="Ser/Thr_kinase_AS"/>
</dbReference>
<dbReference type="SUPFAM" id="SSF56112">
    <property type="entry name" value="Protein kinase-like (PK-like)"/>
    <property type="match status" value="1"/>
</dbReference>
<keyword evidence="11" id="KW-0175">Coiled coil</keyword>
<evidence type="ECO:0000256" key="6">
    <source>
        <dbReference type="ARBA" id="ARBA00022777"/>
    </source>
</evidence>
<feature type="compositionally biased region" description="Basic and acidic residues" evidence="12">
    <location>
        <begin position="153"/>
        <end position="162"/>
    </location>
</feature>
<keyword evidence="16" id="KW-1185">Reference proteome</keyword>
<dbReference type="InterPro" id="IPR000719">
    <property type="entry name" value="Prot_kinase_dom"/>
</dbReference>
<evidence type="ECO:0000259" key="14">
    <source>
        <dbReference type="PROSITE" id="PS50011"/>
    </source>
</evidence>
<keyword evidence="5" id="KW-0547">Nucleotide-binding</keyword>
<dbReference type="EMBL" id="JAKKPZ010000282">
    <property type="protein sequence ID" value="KAI1697177.1"/>
    <property type="molecule type" value="Genomic_DNA"/>
</dbReference>
<dbReference type="PROSITE" id="PS50011">
    <property type="entry name" value="PROTEIN_KINASE_DOM"/>
    <property type="match status" value="1"/>
</dbReference>
<dbReference type="Proteomes" id="UP001201812">
    <property type="component" value="Unassembled WGS sequence"/>
</dbReference>
<accession>A0AAD4MLX5</accession>
<name>A0AAD4MLX5_9BILA</name>
<keyword evidence="6 15" id="KW-0418">Kinase</keyword>
<dbReference type="PANTHER" id="PTHR24356:SF1">
    <property type="entry name" value="SERINE_THREONINE-PROTEIN KINASE GREATWALL"/>
    <property type="match status" value="1"/>
</dbReference>
<feature type="coiled-coil region" evidence="11">
    <location>
        <begin position="550"/>
        <end position="602"/>
    </location>
</feature>
<feature type="compositionally biased region" description="Basic and acidic residues" evidence="12">
    <location>
        <begin position="495"/>
        <end position="504"/>
    </location>
</feature>
<evidence type="ECO:0000313" key="15">
    <source>
        <dbReference type="EMBL" id="KAI1697177.1"/>
    </source>
</evidence>
<comment type="catalytic activity">
    <reaction evidence="10">
        <text>L-seryl-[protein] + ATP = O-phospho-L-seryl-[protein] + ADP + H(+)</text>
        <dbReference type="Rhea" id="RHEA:17989"/>
        <dbReference type="Rhea" id="RHEA-COMP:9863"/>
        <dbReference type="Rhea" id="RHEA-COMP:11604"/>
        <dbReference type="ChEBI" id="CHEBI:15378"/>
        <dbReference type="ChEBI" id="CHEBI:29999"/>
        <dbReference type="ChEBI" id="CHEBI:30616"/>
        <dbReference type="ChEBI" id="CHEBI:83421"/>
        <dbReference type="ChEBI" id="CHEBI:456216"/>
        <dbReference type="EC" id="2.7.11.1"/>
    </reaction>
</comment>
<dbReference type="PROSITE" id="PS00108">
    <property type="entry name" value="PROTEIN_KINASE_ST"/>
    <property type="match status" value="1"/>
</dbReference>
<evidence type="ECO:0000256" key="1">
    <source>
        <dbReference type="ARBA" id="ARBA00012513"/>
    </source>
</evidence>
<keyword evidence="4" id="KW-0808">Transferase</keyword>
<dbReference type="Gene3D" id="1.10.510.10">
    <property type="entry name" value="Transferase(Phosphotransferase) domain 1"/>
    <property type="match status" value="1"/>
</dbReference>
<keyword evidence="3" id="KW-0723">Serine/threonine-protein kinase</keyword>
<dbReference type="PANTHER" id="PTHR24356">
    <property type="entry name" value="SERINE/THREONINE-PROTEIN KINASE"/>
    <property type="match status" value="1"/>
</dbReference>
<evidence type="ECO:0000256" key="2">
    <source>
        <dbReference type="ARBA" id="ARBA00022148"/>
    </source>
</evidence>
<evidence type="ECO:0000256" key="11">
    <source>
        <dbReference type="SAM" id="Coils"/>
    </source>
</evidence>
<keyword evidence="13" id="KW-0732">Signal</keyword>
<proteinExistence type="predicted"/>
<feature type="signal peptide" evidence="13">
    <location>
        <begin position="1"/>
        <end position="23"/>
    </location>
</feature>
<dbReference type="InterPro" id="IPR050236">
    <property type="entry name" value="Ser_Thr_kinase_AGC"/>
</dbReference>
<dbReference type="GO" id="GO:0004674">
    <property type="term" value="F:protein serine/threonine kinase activity"/>
    <property type="evidence" value="ECO:0007669"/>
    <property type="project" value="UniProtKB-KW"/>
</dbReference>
<evidence type="ECO:0000256" key="9">
    <source>
        <dbReference type="ARBA" id="ARBA00047899"/>
    </source>
</evidence>
<reference evidence="15" key="1">
    <citation type="submission" date="2022-01" db="EMBL/GenBank/DDBJ databases">
        <title>Genome Sequence Resource for Two Populations of Ditylenchus destructor, the Migratory Endoparasitic Phytonematode.</title>
        <authorList>
            <person name="Zhang H."/>
            <person name="Lin R."/>
            <person name="Xie B."/>
        </authorList>
    </citation>
    <scope>NUCLEOTIDE SEQUENCE</scope>
    <source>
        <strain evidence="15">BazhouSP</strain>
    </source>
</reference>
<evidence type="ECO:0000256" key="5">
    <source>
        <dbReference type="ARBA" id="ARBA00022741"/>
    </source>
</evidence>
<feature type="domain" description="Protein kinase" evidence="14">
    <location>
        <begin position="176"/>
        <end position="449"/>
    </location>
</feature>
<feature type="region of interest" description="Disordered" evidence="12">
    <location>
        <begin position="493"/>
        <end position="546"/>
    </location>
</feature>
<feature type="region of interest" description="Disordered" evidence="12">
    <location>
        <begin position="149"/>
        <end position="168"/>
    </location>
</feature>
<comment type="catalytic activity">
    <reaction evidence="9">
        <text>L-threonyl-[protein] + ATP = O-phospho-L-threonyl-[protein] + ADP + H(+)</text>
        <dbReference type="Rhea" id="RHEA:46608"/>
        <dbReference type="Rhea" id="RHEA-COMP:11060"/>
        <dbReference type="Rhea" id="RHEA-COMP:11605"/>
        <dbReference type="ChEBI" id="CHEBI:15378"/>
        <dbReference type="ChEBI" id="CHEBI:30013"/>
        <dbReference type="ChEBI" id="CHEBI:30616"/>
        <dbReference type="ChEBI" id="CHEBI:61977"/>
        <dbReference type="ChEBI" id="CHEBI:456216"/>
        <dbReference type="EC" id="2.7.11.1"/>
    </reaction>
</comment>
<feature type="chain" id="PRO_5042194812" description="Serine/threonine-protein kinase greatwall" evidence="13">
    <location>
        <begin position="24"/>
        <end position="648"/>
    </location>
</feature>
<evidence type="ECO:0000256" key="10">
    <source>
        <dbReference type="ARBA" id="ARBA00048679"/>
    </source>
</evidence>
<gene>
    <name evidence="15" type="ORF">DdX_18637</name>
</gene>
<evidence type="ECO:0000256" key="13">
    <source>
        <dbReference type="SAM" id="SignalP"/>
    </source>
</evidence>
<sequence>MKTPPNNYINALCCVLLAAAVGAQQLDGTENRPISLGNEVNAIGQLSVQENLFSETGGRAREPRVPAAIRDSSLDSVSEFISGFSPRSTPMVLLVHSAQHSNGQTRTGLVENAPAQPRARQAQAAPRNALQQGVKQVQLVGQPNQVVGQLRSDPARTPEKRTLGNKTLAPTPDDFELTSTVFGEGAFGKVIKVVHKVTRKEYAMKIMKDVTEIREIVIGRYLKSRSRCPYLMNFVAFDSSDWRASVEDRVVPHINAKGEKEIRIVMEIMDIDLLKLLEIFTSFSENLARVLMFQLLLGLRHLHRIGIIHRDVKAENILLKFRSARMWLTDFGISTIAKESSSFAGTATYMAPEVIAQEKYGPEVDFWSAGVLLYEMVAGQDPFEGISSFDKVLEKTLNVKKKLAKFGFPKHVKISDECKAVITRLMEPDPSKRVGTNGGADEILRMEFFRKIDPELMERVKDENDLMIDFMVEELNESVKKAKLDRVMFRTMSARKSDASRHPMQDITSRQPQNPVTPQAKPQLVTPVQKKPAPNPVNPTRGQPANNQFVQEQEIARKKWDEAAQRAQAQAIQEARRRHAMHRQAQEEARIYAAAIRAAQTEFWWRQNISPGFVPNLPPGFVPNPHSGPVPNRPPQRVRYVNNINNYG</sequence>
<dbReference type="Pfam" id="PF00069">
    <property type="entry name" value="Pkinase"/>
    <property type="match status" value="1"/>
</dbReference>
<comment type="caution">
    <text evidence="15">The sequence shown here is derived from an EMBL/GenBank/DDBJ whole genome shotgun (WGS) entry which is preliminary data.</text>
</comment>
<evidence type="ECO:0000256" key="7">
    <source>
        <dbReference type="ARBA" id="ARBA00022840"/>
    </source>
</evidence>
<dbReference type="AlphaFoldDB" id="A0AAD4MLX5"/>
<evidence type="ECO:0000256" key="12">
    <source>
        <dbReference type="SAM" id="MobiDB-lite"/>
    </source>
</evidence>
<feature type="compositionally biased region" description="Polar residues" evidence="12">
    <location>
        <begin position="506"/>
        <end position="517"/>
    </location>
</feature>
<dbReference type="EC" id="2.7.11.1" evidence="1"/>
<keyword evidence="7" id="KW-0067">ATP-binding</keyword>
<evidence type="ECO:0000256" key="8">
    <source>
        <dbReference type="ARBA" id="ARBA00033099"/>
    </source>
</evidence>
<dbReference type="SMART" id="SM00220">
    <property type="entry name" value="S_TKc"/>
    <property type="match status" value="1"/>
</dbReference>
<evidence type="ECO:0000313" key="16">
    <source>
        <dbReference type="Proteomes" id="UP001201812"/>
    </source>
</evidence>
<evidence type="ECO:0000256" key="4">
    <source>
        <dbReference type="ARBA" id="ARBA00022679"/>
    </source>
</evidence>